<reference evidence="2 3" key="1">
    <citation type="submission" date="2019-06" db="EMBL/GenBank/DDBJ databases">
        <title>Psychrobacillus vulpis sp. nov., a new species isolated from feces of a red fox that inhabits in The Tablas de Daimiel Natural Park, Albacete, Spain.</title>
        <authorList>
            <person name="Rodriguez M."/>
            <person name="Reina J.C."/>
            <person name="Bejar V."/>
            <person name="Llamas I."/>
        </authorList>
    </citation>
    <scope>NUCLEOTIDE SEQUENCE [LARGE SCALE GENOMIC DNA]</scope>
    <source>
        <strain evidence="2 3">Z8</strain>
    </source>
</reference>
<evidence type="ECO:0000256" key="1">
    <source>
        <dbReference type="SAM" id="Coils"/>
    </source>
</evidence>
<protein>
    <submittedName>
        <fullName evidence="2">Uncharacterized protein</fullName>
    </submittedName>
</protein>
<organism evidence="2 3">
    <name type="scientific">Psychrobacillus vulpis</name>
    <dbReference type="NCBI Taxonomy" id="2325572"/>
    <lineage>
        <taxon>Bacteria</taxon>
        <taxon>Bacillati</taxon>
        <taxon>Bacillota</taxon>
        <taxon>Bacilli</taxon>
        <taxon>Bacillales</taxon>
        <taxon>Bacillaceae</taxon>
        <taxon>Psychrobacillus</taxon>
    </lineage>
</organism>
<proteinExistence type="predicted"/>
<gene>
    <name evidence="2" type="ORF">FG384_07660</name>
</gene>
<name>A0A544TSC2_9BACI</name>
<evidence type="ECO:0000313" key="3">
    <source>
        <dbReference type="Proteomes" id="UP000316626"/>
    </source>
</evidence>
<keyword evidence="1" id="KW-0175">Coiled coil</keyword>
<feature type="coiled-coil region" evidence="1">
    <location>
        <begin position="77"/>
        <end position="111"/>
    </location>
</feature>
<dbReference type="RefSeq" id="WP_142642006.1">
    <property type="nucleotide sequence ID" value="NZ_VDGI01000006.1"/>
</dbReference>
<sequence length="316" mass="37119">MWKQLQERQAILKFELNKRAKGLRKQEELEKQLENAIQRKQRYIKELKSEQKDVDNLDRFSFLNMIRTWTGKLDEIREKELSELAAVEAKFREVEKMVNDLEKDVSNNEKELLKEDWLNLERNWEQLIIEKEQWLFQNNEESAAKLEKLYEEKSLIATYIREVDEALRAGNNAKTALESALTMLDSAKGYSTWDTFFGGGLIATAVKHSKLNDSEDAIHAAQLELQRFQTELLDVQQIDVGTLVVERDSFVTFADYVFDDIFSAWTTHSKIHSSLERVERTISELNRICNQLIVIQNESKQKQQKIESTINEILEW</sequence>
<dbReference type="AlphaFoldDB" id="A0A544TSC2"/>
<dbReference type="OrthoDB" id="3540923at2"/>
<evidence type="ECO:0000313" key="2">
    <source>
        <dbReference type="EMBL" id="TQR20310.1"/>
    </source>
</evidence>
<comment type="caution">
    <text evidence="2">The sequence shown here is derived from an EMBL/GenBank/DDBJ whole genome shotgun (WGS) entry which is preliminary data.</text>
</comment>
<dbReference type="Proteomes" id="UP000316626">
    <property type="component" value="Unassembled WGS sequence"/>
</dbReference>
<keyword evidence="3" id="KW-1185">Reference proteome</keyword>
<feature type="coiled-coil region" evidence="1">
    <location>
        <begin position="19"/>
        <end position="53"/>
    </location>
</feature>
<dbReference type="EMBL" id="VDGI01000006">
    <property type="protein sequence ID" value="TQR20310.1"/>
    <property type="molecule type" value="Genomic_DNA"/>
</dbReference>
<accession>A0A544TSC2</accession>